<dbReference type="InterPro" id="IPR014284">
    <property type="entry name" value="RNA_pol_sigma-70_dom"/>
</dbReference>
<dbReference type="InterPro" id="IPR013249">
    <property type="entry name" value="RNA_pol_sigma70_r4_t2"/>
</dbReference>
<protein>
    <submittedName>
        <fullName evidence="6">Sigma-70 family RNA polymerase sigma factor</fullName>
    </submittedName>
</protein>
<dbReference type="Pfam" id="PF04542">
    <property type="entry name" value="Sigma70_r2"/>
    <property type="match status" value="1"/>
</dbReference>
<dbReference type="InterPro" id="IPR007627">
    <property type="entry name" value="RNA_pol_sigma70_r2"/>
</dbReference>
<dbReference type="InterPro" id="IPR013325">
    <property type="entry name" value="RNA_pol_sigma_r2"/>
</dbReference>
<dbReference type="RefSeq" id="WP_135549698.1">
    <property type="nucleotide sequence ID" value="NZ_SPQQ01000007.1"/>
</dbReference>
<dbReference type="EMBL" id="SPQQ01000007">
    <property type="protein sequence ID" value="TGE36582.1"/>
    <property type="molecule type" value="Genomic_DNA"/>
</dbReference>
<dbReference type="AlphaFoldDB" id="A0A4Z0R0M0"/>
<evidence type="ECO:0000313" key="6">
    <source>
        <dbReference type="EMBL" id="TGE36582.1"/>
    </source>
</evidence>
<dbReference type="GO" id="GO:0006352">
    <property type="term" value="P:DNA-templated transcription initiation"/>
    <property type="evidence" value="ECO:0007669"/>
    <property type="project" value="InterPro"/>
</dbReference>
<dbReference type="InterPro" id="IPR039425">
    <property type="entry name" value="RNA_pol_sigma-70-like"/>
</dbReference>
<comment type="similarity">
    <text evidence="1">Belongs to the sigma-70 factor family. ECF subfamily.</text>
</comment>
<dbReference type="CDD" id="cd06171">
    <property type="entry name" value="Sigma70_r4"/>
    <property type="match status" value="1"/>
</dbReference>
<dbReference type="GO" id="GO:0003677">
    <property type="term" value="F:DNA binding"/>
    <property type="evidence" value="ECO:0007669"/>
    <property type="project" value="InterPro"/>
</dbReference>
<dbReference type="InterPro" id="IPR000792">
    <property type="entry name" value="Tscrpt_reg_LuxR_C"/>
</dbReference>
<evidence type="ECO:0000259" key="5">
    <source>
        <dbReference type="PROSITE" id="PS00622"/>
    </source>
</evidence>
<keyword evidence="3" id="KW-0731">Sigma factor</keyword>
<dbReference type="Proteomes" id="UP000298460">
    <property type="component" value="Unassembled WGS sequence"/>
</dbReference>
<dbReference type="InterPro" id="IPR013324">
    <property type="entry name" value="RNA_pol_sigma_r3/r4-like"/>
</dbReference>
<dbReference type="PANTHER" id="PTHR43133">
    <property type="entry name" value="RNA POLYMERASE ECF-TYPE SIGMA FACTO"/>
    <property type="match status" value="1"/>
</dbReference>
<sequence>MSMLTQAEEISLITRANDDGSAFDELYNYYFPRVYNYVHYRVSDSHVCEDLTSQIFEKLFSRLNYYQSGKATFSAWLFSIARHTIVDYYRRQARTQDTSLEISVDFIDSEPDPSNVVAFNETQQHLLKALASLTQRERDIIALKFWSGSSNREIATLTDISESNIAVILFRAMRRLRMILESQGDKYLWLKR</sequence>
<accession>A0A4Z0R0M0</accession>
<dbReference type="Gene3D" id="1.10.1740.10">
    <property type="match status" value="1"/>
</dbReference>
<dbReference type="InterPro" id="IPR036388">
    <property type="entry name" value="WH-like_DNA-bd_sf"/>
</dbReference>
<dbReference type="PROSITE" id="PS00622">
    <property type="entry name" value="HTH_LUXR_1"/>
    <property type="match status" value="1"/>
</dbReference>
<keyword evidence="7" id="KW-1185">Reference proteome</keyword>
<evidence type="ECO:0000256" key="1">
    <source>
        <dbReference type="ARBA" id="ARBA00010641"/>
    </source>
</evidence>
<dbReference type="SUPFAM" id="SSF88946">
    <property type="entry name" value="Sigma2 domain of RNA polymerase sigma factors"/>
    <property type="match status" value="1"/>
</dbReference>
<dbReference type="PANTHER" id="PTHR43133:SF57">
    <property type="entry name" value="RNA POLYMERASE SIGMA-70 FACTOR"/>
    <property type="match status" value="1"/>
</dbReference>
<organism evidence="6 7">
    <name type="scientific">Desulfosporosinus fructosivorans</name>
    <dbReference type="NCBI Taxonomy" id="2018669"/>
    <lineage>
        <taxon>Bacteria</taxon>
        <taxon>Bacillati</taxon>
        <taxon>Bacillota</taxon>
        <taxon>Clostridia</taxon>
        <taxon>Eubacteriales</taxon>
        <taxon>Desulfitobacteriaceae</taxon>
        <taxon>Desulfosporosinus</taxon>
    </lineage>
</organism>
<dbReference type="GO" id="GO:0016987">
    <property type="term" value="F:sigma factor activity"/>
    <property type="evidence" value="ECO:0007669"/>
    <property type="project" value="UniProtKB-KW"/>
</dbReference>
<comment type="caution">
    <text evidence="6">The sequence shown here is derived from an EMBL/GenBank/DDBJ whole genome shotgun (WGS) entry which is preliminary data.</text>
</comment>
<keyword evidence="2" id="KW-0805">Transcription regulation</keyword>
<proteinExistence type="inferred from homology"/>
<dbReference type="OrthoDB" id="9784984at2"/>
<feature type="domain" description="HTH luxR-type" evidence="5">
    <location>
        <begin position="148"/>
        <end position="175"/>
    </location>
</feature>
<dbReference type="NCBIfam" id="TIGR02937">
    <property type="entry name" value="sigma70-ECF"/>
    <property type="match status" value="1"/>
</dbReference>
<gene>
    <name evidence="6" type="ORF">E4K67_19265</name>
</gene>
<dbReference type="SUPFAM" id="SSF88659">
    <property type="entry name" value="Sigma3 and sigma4 domains of RNA polymerase sigma factors"/>
    <property type="match status" value="1"/>
</dbReference>
<evidence type="ECO:0000256" key="3">
    <source>
        <dbReference type="ARBA" id="ARBA00023082"/>
    </source>
</evidence>
<evidence type="ECO:0000256" key="4">
    <source>
        <dbReference type="ARBA" id="ARBA00023163"/>
    </source>
</evidence>
<evidence type="ECO:0000313" key="7">
    <source>
        <dbReference type="Proteomes" id="UP000298460"/>
    </source>
</evidence>
<evidence type="ECO:0000256" key="2">
    <source>
        <dbReference type="ARBA" id="ARBA00023015"/>
    </source>
</evidence>
<dbReference type="Pfam" id="PF08281">
    <property type="entry name" value="Sigma70_r4_2"/>
    <property type="match status" value="1"/>
</dbReference>
<dbReference type="Gene3D" id="1.10.10.10">
    <property type="entry name" value="Winged helix-like DNA-binding domain superfamily/Winged helix DNA-binding domain"/>
    <property type="match status" value="1"/>
</dbReference>
<reference evidence="6 7" key="1">
    <citation type="submission" date="2019-03" db="EMBL/GenBank/DDBJ databases">
        <title>Draft Genome Sequence of Desulfosporosinus fructosivorans Strain 63.6F, Isolated from Marine Sediment in the Baltic Sea.</title>
        <authorList>
            <person name="Hausmann B."/>
            <person name="Vandieken V."/>
            <person name="Pjevac P."/>
            <person name="Schreck K."/>
            <person name="Herbold C.W."/>
            <person name="Loy A."/>
        </authorList>
    </citation>
    <scope>NUCLEOTIDE SEQUENCE [LARGE SCALE GENOMIC DNA]</scope>
    <source>
        <strain evidence="6 7">63.6F</strain>
    </source>
</reference>
<name>A0A4Z0R0M0_9FIRM</name>
<keyword evidence="4" id="KW-0804">Transcription</keyword>